<feature type="domain" description="Ubiquitin-like protease family profile" evidence="7">
    <location>
        <begin position="464"/>
        <end position="631"/>
    </location>
</feature>
<keyword evidence="2 8" id="KW-0645">Protease</keyword>
<keyword evidence="4" id="KW-0479">Metal-binding</keyword>
<dbReference type="InterPro" id="IPR003653">
    <property type="entry name" value="Peptidase_C48_C"/>
</dbReference>
<organism evidence="8">
    <name type="scientific">Talaromyces marneffei PM1</name>
    <dbReference type="NCBI Taxonomy" id="1077442"/>
    <lineage>
        <taxon>Eukaryota</taxon>
        <taxon>Fungi</taxon>
        <taxon>Dikarya</taxon>
        <taxon>Ascomycota</taxon>
        <taxon>Pezizomycotina</taxon>
        <taxon>Eurotiomycetes</taxon>
        <taxon>Eurotiomycetidae</taxon>
        <taxon>Eurotiales</taxon>
        <taxon>Trichocomaceae</taxon>
        <taxon>Talaromyces</taxon>
        <taxon>Talaromyces sect. Talaromyces</taxon>
    </lineage>
</organism>
<sequence>MDSADSSPRSTIPPRQRRRSLLELSEKLRQLADMQVKPETEDIESVPRYGPDHHHSNPSPRLPLKRKQRQDPSYRPSHATQPISGKKQCTDDKNAVDEPMTPESPAPESESPETEDALDSICLDTAEPRPASKTLAMDEENAFKSENIHRSTMPTSPNRERTESPPVLEESLVEGVSFLDTVHQMVNVIYLLNKHPNDMPRTVHQRILQGLHTNQGSIVDSTANQWSDGRMWMTVLERGSATNRRGSVLNMLEYMGASKWYDGQIELAKRTVRTKENKPVGGKGAATHVLNRIIHEHSLLDRDAIINQFSRGKKVRVLVKKLGLGILISPKIWDYTKRNESQFNQLVQDFEADTQRMALLQILTLQVEQLVQNGSTDPEALCGSLRENGLISEDELQEMKAKHQSESVRILLSHHLNEADDSQNPLPNGTLNTAYNQLISRIKAQVFNKQSLSHDDTFIIDHSLKLPADIFYALQPGRWLDCWVIRVAMHIADRPASVHFCESIPVNDIKRHDRIKPLKKPFEAWVKEIAELRKKTESGLESCTPLIFYAPLCHTHSHFTLLEINDGEKVIRHYDSLAERTTINGMKKTRISTLVKDEFGHLGYQYIEMPTPQQSDGWSCGARVIWTFRQRCNGFDIGSWDTVLDSERIQLDIINSLMECIDSNALQKYSRSRERGVRGNASFSDLLGEEGSKQSCVELISNKRREQPHARSGAGRHEQPQDELESLKSLVESQQQKISDLRKELDAERLAAQRYRSLLLQQRLRMRSYRVGEFFCSAIGCGQTFGRDDRVRDHIRKQHDPEHQRLARYLQRYQCPICRKSTDFLFRHLFSCDREQYRSTLSEFYGVAVSNESIIPPKAIFKTEAIRAILSSSESVQGETRFSDILQTYEQVSPQLPTVDHDTNPNISDIPDFAELSDIPDFFQSMPWVPLWPEESSQVPWVPLGFPSME</sequence>
<keyword evidence="4" id="KW-0862">Zinc</keyword>
<dbReference type="GO" id="GO:0008234">
    <property type="term" value="F:cysteine-type peptidase activity"/>
    <property type="evidence" value="ECO:0007669"/>
    <property type="project" value="InterPro"/>
</dbReference>
<dbReference type="InterPro" id="IPR013087">
    <property type="entry name" value="Znf_C2H2_type"/>
</dbReference>
<feature type="compositionally biased region" description="Basic and acidic residues" evidence="5">
    <location>
        <begin position="20"/>
        <end position="40"/>
    </location>
</feature>
<evidence type="ECO:0000259" key="7">
    <source>
        <dbReference type="PROSITE" id="PS50600"/>
    </source>
</evidence>
<proteinExistence type="inferred from homology"/>
<dbReference type="EMBL" id="JPOX01000060">
    <property type="protein sequence ID" value="KFX41403.1"/>
    <property type="molecule type" value="Genomic_DNA"/>
</dbReference>
<dbReference type="HOGENOM" id="CLU_010815_0_0_1"/>
<comment type="caution">
    <text evidence="8">The sequence shown here is derived from an EMBL/GenBank/DDBJ whole genome shotgun (WGS) entry which is preliminary data.</text>
</comment>
<accession>A0A093X852</accession>
<evidence type="ECO:0000256" key="5">
    <source>
        <dbReference type="SAM" id="MobiDB-lite"/>
    </source>
</evidence>
<dbReference type="GO" id="GO:0008270">
    <property type="term" value="F:zinc ion binding"/>
    <property type="evidence" value="ECO:0007669"/>
    <property type="project" value="UniProtKB-KW"/>
</dbReference>
<dbReference type="SUPFAM" id="SSF54001">
    <property type="entry name" value="Cysteine proteinases"/>
    <property type="match status" value="1"/>
</dbReference>
<name>A0A093X852_TALMA</name>
<feature type="compositionally biased region" description="Basic and acidic residues" evidence="5">
    <location>
        <begin position="703"/>
        <end position="720"/>
    </location>
</feature>
<dbReference type="PROSITE" id="PS50600">
    <property type="entry name" value="ULP_PROTEASE"/>
    <property type="match status" value="1"/>
</dbReference>
<feature type="compositionally biased region" description="Low complexity" evidence="5">
    <location>
        <begin position="98"/>
        <end position="109"/>
    </location>
</feature>
<dbReference type="Gene3D" id="3.40.395.10">
    <property type="entry name" value="Adenoviral Proteinase, Chain A"/>
    <property type="match status" value="1"/>
</dbReference>
<reference evidence="8" key="1">
    <citation type="journal article" date="2014" name="PLoS Genet.">
        <title>Signature Gene Expression Reveals Novel Clues to the Molecular Mechanisms of Dimorphic Transition in Penicillium marneffei.</title>
        <authorList>
            <person name="Yang E."/>
            <person name="Wang G."/>
            <person name="Cai J."/>
            <person name="Woo P.C."/>
            <person name="Lau S.K."/>
            <person name="Yuen K.-Y."/>
            <person name="Chow W.-N."/>
            <person name="Lin X."/>
        </authorList>
    </citation>
    <scope>NUCLEOTIDE SEQUENCE [LARGE SCALE GENOMIC DNA]</scope>
    <source>
        <strain evidence="8">PM1</strain>
    </source>
</reference>
<dbReference type="InterPro" id="IPR038765">
    <property type="entry name" value="Papain-like_cys_pep_sf"/>
</dbReference>
<feature type="compositionally biased region" description="Polar residues" evidence="5">
    <location>
        <begin position="1"/>
        <end position="10"/>
    </location>
</feature>
<dbReference type="PROSITE" id="PS00028">
    <property type="entry name" value="ZINC_FINGER_C2H2_1"/>
    <property type="match status" value="1"/>
</dbReference>
<evidence type="ECO:0000313" key="8">
    <source>
        <dbReference type="EMBL" id="KFX41403.1"/>
    </source>
</evidence>
<keyword evidence="4" id="KW-0863">Zinc-finger</keyword>
<evidence type="ECO:0000259" key="6">
    <source>
        <dbReference type="PROSITE" id="PS50157"/>
    </source>
</evidence>
<dbReference type="AlphaFoldDB" id="A0A093X852"/>
<feature type="region of interest" description="Disordered" evidence="5">
    <location>
        <begin position="703"/>
        <end position="729"/>
    </location>
</feature>
<comment type="similarity">
    <text evidence="1">Belongs to the peptidase C48 family.</text>
</comment>
<evidence type="ECO:0000256" key="2">
    <source>
        <dbReference type="ARBA" id="ARBA00022670"/>
    </source>
</evidence>
<keyword evidence="3" id="KW-0378">Hydrolase</keyword>
<dbReference type="GO" id="GO:0006508">
    <property type="term" value="P:proteolysis"/>
    <property type="evidence" value="ECO:0007669"/>
    <property type="project" value="UniProtKB-KW"/>
</dbReference>
<evidence type="ECO:0000256" key="4">
    <source>
        <dbReference type="PROSITE-ProRule" id="PRU00042"/>
    </source>
</evidence>
<protein>
    <submittedName>
        <fullName evidence="8">Ubiquitin-like-specific protease 1</fullName>
    </submittedName>
</protein>
<dbReference type="GO" id="GO:0019783">
    <property type="term" value="F:ubiquitin-like protein peptidase activity"/>
    <property type="evidence" value="ECO:0007669"/>
    <property type="project" value="UniProtKB-ARBA"/>
</dbReference>
<dbReference type="PROSITE" id="PS50157">
    <property type="entry name" value="ZINC_FINGER_C2H2_2"/>
    <property type="match status" value="1"/>
</dbReference>
<feature type="domain" description="C2H2-type" evidence="6">
    <location>
        <begin position="774"/>
        <end position="804"/>
    </location>
</feature>
<evidence type="ECO:0000256" key="3">
    <source>
        <dbReference type="ARBA" id="ARBA00022801"/>
    </source>
</evidence>
<evidence type="ECO:0000256" key="1">
    <source>
        <dbReference type="ARBA" id="ARBA00005234"/>
    </source>
</evidence>
<gene>
    <name evidence="8" type="ORF">GQ26_0600100</name>
</gene>
<dbReference type="Pfam" id="PF02902">
    <property type="entry name" value="Peptidase_C48"/>
    <property type="match status" value="1"/>
</dbReference>
<feature type="region of interest" description="Disordered" evidence="5">
    <location>
        <begin position="1"/>
        <end position="117"/>
    </location>
</feature>